<keyword evidence="1" id="KW-1133">Transmembrane helix</keyword>
<feature type="transmembrane region" description="Helical" evidence="1">
    <location>
        <begin position="12"/>
        <end position="27"/>
    </location>
</feature>
<keyword evidence="3" id="KW-1185">Reference proteome</keyword>
<name>F0NJB5_SACI0</name>
<organism evidence="2 3">
    <name type="scientific">Saccharolobus islandicus (strain HVE10/4)</name>
    <name type="common">Sulfolobus islandicus</name>
    <dbReference type="NCBI Taxonomy" id="930943"/>
    <lineage>
        <taxon>Archaea</taxon>
        <taxon>Thermoproteota</taxon>
        <taxon>Thermoprotei</taxon>
        <taxon>Sulfolobales</taxon>
        <taxon>Sulfolobaceae</taxon>
        <taxon>Saccharolobus</taxon>
    </lineage>
</organism>
<dbReference type="Proteomes" id="UP000006395">
    <property type="component" value="Chromosome"/>
</dbReference>
<proteinExistence type="predicted"/>
<dbReference type="EMBL" id="CP002426">
    <property type="protein sequence ID" value="ADX81706.1"/>
    <property type="molecule type" value="Genomic_DNA"/>
</dbReference>
<gene>
    <name evidence="2" type="ordered locus">SiH_0335</name>
</gene>
<dbReference type="KEGG" id="sih:SiH_0335"/>
<evidence type="ECO:0000313" key="2">
    <source>
        <dbReference type="EMBL" id="ADX81706.1"/>
    </source>
</evidence>
<sequence>MLRIIINLKFKMVYIFPYNYAFLTLIPFYRKLVYILCFVNSSIFLGVKLVKFY</sequence>
<evidence type="ECO:0000313" key="3">
    <source>
        <dbReference type="Proteomes" id="UP000006395"/>
    </source>
</evidence>
<dbReference type="AlphaFoldDB" id="F0NJB5"/>
<keyword evidence="1" id="KW-0472">Membrane</keyword>
<accession>F0NJB5</accession>
<keyword evidence="1" id="KW-0812">Transmembrane</keyword>
<feature type="transmembrane region" description="Helical" evidence="1">
    <location>
        <begin position="33"/>
        <end position="50"/>
    </location>
</feature>
<reference evidence="2 3" key="1">
    <citation type="journal article" date="2011" name="J. Bacteriol.">
        <title>Genome analyses of icelandic strains of Sulfolobus islandicus, model organisms for genetic and virus-host interaction studies.</title>
        <authorList>
            <person name="Guo L."/>
            <person name="Brugger K."/>
            <person name="Liu C."/>
            <person name="Shah S.A."/>
            <person name="Zheng H."/>
            <person name="Zhu Y."/>
            <person name="Wang S."/>
            <person name="Lillestol R.K."/>
            <person name="Chen L."/>
            <person name="Frank J."/>
            <person name="Prangishvili D."/>
            <person name="Paulin L."/>
            <person name="She Q."/>
            <person name="Huang L."/>
            <person name="Garrett R.A."/>
        </authorList>
    </citation>
    <scope>NUCLEOTIDE SEQUENCE [LARGE SCALE GENOMIC DNA]</scope>
    <source>
        <strain evidence="2 3">HVE10/4</strain>
    </source>
</reference>
<dbReference type="HOGENOM" id="CLU_3057303_0_0_2"/>
<protein>
    <submittedName>
        <fullName evidence="2">Uncharacterized protein</fullName>
    </submittedName>
</protein>
<evidence type="ECO:0000256" key="1">
    <source>
        <dbReference type="SAM" id="Phobius"/>
    </source>
</evidence>